<name>A0A6J5CVV1_9BURK</name>
<dbReference type="EMBL" id="CADIKF010000001">
    <property type="protein sequence ID" value="CAB3746108.1"/>
    <property type="molecule type" value="Genomic_DNA"/>
</dbReference>
<evidence type="ECO:0000313" key="2">
    <source>
        <dbReference type="EMBL" id="CAB3746108.1"/>
    </source>
</evidence>
<gene>
    <name evidence="2" type="ORF">LMG29739_00103</name>
</gene>
<dbReference type="Proteomes" id="UP000494329">
    <property type="component" value="Unassembled WGS sequence"/>
</dbReference>
<dbReference type="RefSeq" id="WP_175108784.1">
    <property type="nucleotide sequence ID" value="NZ_CADIKF010000001.1"/>
</dbReference>
<feature type="chain" id="PRO_5026754973" evidence="1">
    <location>
        <begin position="23"/>
        <end position="94"/>
    </location>
</feature>
<dbReference type="AlphaFoldDB" id="A0A6J5CVV1"/>
<protein>
    <submittedName>
        <fullName evidence="2">Uncharacterized protein</fullName>
    </submittedName>
</protein>
<sequence length="94" mass="9396">MKSLIRSMVVAGALAIPAFAFAQANDSAVSQGAAATAVQQGDSGYGGSVDGSSAAGAAHHHWYNLAGRGKSTGSNSQQDKCVGPVSFCNIYFGS</sequence>
<evidence type="ECO:0000256" key="1">
    <source>
        <dbReference type="SAM" id="SignalP"/>
    </source>
</evidence>
<reference evidence="2 3" key="1">
    <citation type="submission" date="2020-04" db="EMBL/GenBank/DDBJ databases">
        <authorList>
            <person name="De Canck E."/>
        </authorList>
    </citation>
    <scope>NUCLEOTIDE SEQUENCE [LARGE SCALE GENOMIC DNA]</scope>
    <source>
        <strain evidence="2 3">LMG 29739</strain>
    </source>
</reference>
<evidence type="ECO:0000313" key="3">
    <source>
        <dbReference type="Proteomes" id="UP000494329"/>
    </source>
</evidence>
<keyword evidence="1" id="KW-0732">Signal</keyword>
<keyword evidence="3" id="KW-1185">Reference proteome</keyword>
<proteinExistence type="predicted"/>
<feature type="signal peptide" evidence="1">
    <location>
        <begin position="1"/>
        <end position="22"/>
    </location>
</feature>
<organism evidence="2 3">
    <name type="scientific">Paraburkholderia solisilvae</name>
    <dbReference type="NCBI Taxonomy" id="624376"/>
    <lineage>
        <taxon>Bacteria</taxon>
        <taxon>Pseudomonadati</taxon>
        <taxon>Pseudomonadota</taxon>
        <taxon>Betaproteobacteria</taxon>
        <taxon>Burkholderiales</taxon>
        <taxon>Burkholderiaceae</taxon>
        <taxon>Paraburkholderia</taxon>
    </lineage>
</organism>
<accession>A0A6J5CVV1</accession>